<feature type="binding site" evidence="11">
    <location>
        <position position="337"/>
    </location>
    <ligand>
        <name>(2R)-2-phosphoglycerate</name>
        <dbReference type="ChEBI" id="CHEBI:58289"/>
    </ligand>
</feature>
<dbReference type="Pfam" id="PF00113">
    <property type="entry name" value="Enolase_C"/>
    <property type="match status" value="1"/>
</dbReference>
<dbReference type="SMART" id="SM01193">
    <property type="entry name" value="Enolase_N"/>
    <property type="match status" value="1"/>
</dbReference>
<evidence type="ECO:0000256" key="2">
    <source>
        <dbReference type="ARBA" id="ARBA00009604"/>
    </source>
</evidence>
<feature type="binding site" evidence="11 14">
    <location>
        <position position="244"/>
    </location>
    <ligand>
        <name>Mg(2+)</name>
        <dbReference type="ChEBI" id="CHEBI:18420"/>
    </ligand>
</feature>
<feature type="binding site" evidence="11">
    <location>
        <position position="388"/>
    </location>
    <ligand>
        <name>(2R)-2-phosphoglycerate</name>
        <dbReference type="ChEBI" id="CHEBI:58289"/>
    </ligand>
</feature>
<dbReference type="SFLD" id="SFLDG00178">
    <property type="entry name" value="enolase"/>
    <property type="match status" value="1"/>
</dbReference>
<protein>
    <recommendedName>
        <fullName evidence="4 11">Enolase</fullName>
        <ecNumber evidence="3 11">4.2.1.11</ecNumber>
    </recommendedName>
    <alternativeName>
        <fullName evidence="11">2-phospho-D-glycerate hydro-lyase</fullName>
    </alternativeName>
    <alternativeName>
        <fullName evidence="11">2-phosphoglycerate dehydratase</fullName>
    </alternativeName>
</protein>
<dbReference type="OrthoDB" id="9804716at2"/>
<dbReference type="PANTHER" id="PTHR11902:SF1">
    <property type="entry name" value="ENOLASE"/>
    <property type="match status" value="1"/>
</dbReference>
<feature type="binding site" evidence="13">
    <location>
        <position position="312"/>
    </location>
    <ligand>
        <name>substrate</name>
    </ligand>
</feature>
<dbReference type="GO" id="GO:0005576">
    <property type="term" value="C:extracellular region"/>
    <property type="evidence" value="ECO:0007669"/>
    <property type="project" value="UniProtKB-SubCell"/>
</dbReference>
<evidence type="ECO:0000256" key="11">
    <source>
        <dbReference type="HAMAP-Rule" id="MF_00318"/>
    </source>
</evidence>
<dbReference type="PIRSF" id="PIRSF001400">
    <property type="entry name" value="Enolase"/>
    <property type="match status" value="1"/>
</dbReference>
<evidence type="ECO:0000256" key="5">
    <source>
        <dbReference type="ARBA" id="ARBA00022525"/>
    </source>
</evidence>
<evidence type="ECO:0000256" key="6">
    <source>
        <dbReference type="ARBA" id="ARBA00022723"/>
    </source>
</evidence>
<evidence type="ECO:0000256" key="13">
    <source>
        <dbReference type="PIRSR" id="PIRSR001400-2"/>
    </source>
</evidence>
<feature type="domain" description="Enolase N-terminal" evidence="16">
    <location>
        <begin position="7"/>
        <end position="137"/>
    </location>
</feature>
<dbReference type="InterPro" id="IPR020811">
    <property type="entry name" value="Enolase_N"/>
</dbReference>
<evidence type="ECO:0000256" key="9">
    <source>
        <dbReference type="ARBA" id="ARBA00023239"/>
    </source>
</evidence>
<comment type="pathway">
    <text evidence="1 11">Carbohydrate degradation; glycolysis; pyruvate from D-glyceraldehyde 3-phosphate: step 4/5.</text>
</comment>
<dbReference type="SFLD" id="SFLDF00002">
    <property type="entry name" value="enolase"/>
    <property type="match status" value="1"/>
</dbReference>
<dbReference type="EC" id="4.2.1.11" evidence="3 11"/>
<keyword evidence="6 11" id="KW-0479">Metal-binding</keyword>
<evidence type="ECO:0000256" key="8">
    <source>
        <dbReference type="ARBA" id="ARBA00023152"/>
    </source>
</evidence>
<dbReference type="PATRIC" id="fig|626937.4.peg.2010"/>
<keyword evidence="11" id="KW-0963">Cytoplasm</keyword>
<evidence type="ECO:0000259" key="16">
    <source>
        <dbReference type="SMART" id="SM01193"/>
    </source>
</evidence>
<dbReference type="Pfam" id="PF03952">
    <property type="entry name" value="Enolase_N"/>
    <property type="match status" value="1"/>
</dbReference>
<dbReference type="SMART" id="SM01192">
    <property type="entry name" value="Enolase_C"/>
    <property type="match status" value="1"/>
</dbReference>
<feature type="binding site" evidence="13">
    <location>
        <begin position="364"/>
        <end position="367"/>
    </location>
    <ligand>
        <name>substrate</name>
    </ligand>
</feature>
<dbReference type="InterPro" id="IPR036849">
    <property type="entry name" value="Enolase-like_C_sf"/>
</dbReference>
<feature type="binding site" evidence="11">
    <location>
        <position position="166"/>
    </location>
    <ligand>
        <name>(2R)-2-phosphoglycerate</name>
        <dbReference type="ChEBI" id="CHEBI:58289"/>
    </ligand>
</feature>
<dbReference type="GO" id="GO:0004634">
    <property type="term" value="F:phosphopyruvate hydratase activity"/>
    <property type="evidence" value="ECO:0007669"/>
    <property type="project" value="UniProtKB-UniRule"/>
</dbReference>
<evidence type="ECO:0000313" key="17">
    <source>
        <dbReference type="EMBL" id="KXK64792.1"/>
    </source>
</evidence>
<comment type="cofactor">
    <cofactor evidence="14">
        <name>Mg(2+)</name>
        <dbReference type="ChEBI" id="CHEBI:18420"/>
    </cofactor>
    <text evidence="14">Mg(2+) is required for catalysis and for stabilizing the dimer.</text>
</comment>
<comment type="subcellular location">
    <subcellularLocation>
        <location evidence="11">Cytoplasm</location>
    </subcellularLocation>
    <subcellularLocation>
        <location evidence="11">Secreted</location>
    </subcellularLocation>
    <subcellularLocation>
        <location evidence="11">Cell surface</location>
    </subcellularLocation>
    <text evidence="11">Fractions of enolase are present in both the cytoplasm and on the cell surface.</text>
</comment>
<feature type="binding site" evidence="11 14">
    <location>
        <position position="287"/>
    </location>
    <ligand>
        <name>Mg(2+)</name>
        <dbReference type="ChEBI" id="CHEBI:18420"/>
    </ligand>
</feature>
<dbReference type="Proteomes" id="UP000070366">
    <property type="component" value="Unassembled WGS sequence"/>
</dbReference>
<dbReference type="GO" id="GO:0006096">
    <property type="term" value="P:glycolytic process"/>
    <property type="evidence" value="ECO:0007669"/>
    <property type="project" value="UniProtKB-UniRule"/>
</dbReference>
<comment type="similarity">
    <text evidence="2 11">Belongs to the enolase family.</text>
</comment>
<dbReference type="PANTHER" id="PTHR11902">
    <property type="entry name" value="ENOLASE"/>
    <property type="match status" value="1"/>
</dbReference>
<dbReference type="InterPro" id="IPR020810">
    <property type="entry name" value="Enolase_C"/>
</dbReference>
<dbReference type="EMBL" id="LSZW01000063">
    <property type="protein sequence ID" value="KXK64792.1"/>
    <property type="molecule type" value="Genomic_DNA"/>
</dbReference>
<evidence type="ECO:0000256" key="10">
    <source>
        <dbReference type="ARBA" id="ARBA00048951"/>
    </source>
</evidence>
<evidence type="ECO:0000256" key="4">
    <source>
        <dbReference type="ARBA" id="ARBA00017068"/>
    </source>
</evidence>
<dbReference type="PROSITE" id="PS00164">
    <property type="entry name" value="ENOLASE"/>
    <property type="match status" value="1"/>
</dbReference>
<dbReference type="InterPro" id="IPR029017">
    <property type="entry name" value="Enolase-like_N"/>
</dbReference>
<name>A0A136Q285_9FIRM</name>
<reference evidence="17 18" key="1">
    <citation type="submission" date="2016-02" db="EMBL/GenBank/DDBJ databases">
        <authorList>
            <person name="Wen L."/>
            <person name="He K."/>
            <person name="Yang H."/>
        </authorList>
    </citation>
    <scope>NUCLEOTIDE SEQUENCE [LARGE SCALE GENOMIC DNA]</scope>
    <source>
        <strain evidence="17 18">DSM 22607</strain>
    </source>
</reference>
<dbReference type="Gene3D" id="3.20.20.120">
    <property type="entry name" value="Enolase-like C-terminal domain"/>
    <property type="match status" value="1"/>
</dbReference>
<proteinExistence type="inferred from homology"/>
<dbReference type="HAMAP" id="MF_00318">
    <property type="entry name" value="Enolase"/>
    <property type="match status" value="1"/>
</dbReference>
<feature type="active site" description="Proton acceptor" evidence="11 12">
    <location>
        <position position="337"/>
    </location>
</feature>
<feature type="active site" description="Proton donor" evidence="11 12">
    <location>
        <position position="208"/>
    </location>
</feature>
<keyword evidence="17" id="KW-0670">Pyruvate</keyword>
<dbReference type="GO" id="GO:0000287">
    <property type="term" value="F:magnesium ion binding"/>
    <property type="evidence" value="ECO:0007669"/>
    <property type="project" value="UniProtKB-UniRule"/>
</dbReference>
<keyword evidence="8 11" id="KW-0324">Glycolysis</keyword>
<dbReference type="UniPathway" id="UPA00109">
    <property type="reaction ID" value="UER00187"/>
</dbReference>
<evidence type="ECO:0000256" key="12">
    <source>
        <dbReference type="PIRSR" id="PIRSR001400-1"/>
    </source>
</evidence>
<feature type="binding site" evidence="13">
    <location>
        <position position="158"/>
    </location>
    <ligand>
        <name>substrate</name>
    </ligand>
</feature>
<feature type="binding site" evidence="13">
    <location>
        <position position="287"/>
    </location>
    <ligand>
        <name>substrate</name>
    </ligand>
</feature>
<evidence type="ECO:0000256" key="14">
    <source>
        <dbReference type="PIRSR" id="PIRSR001400-3"/>
    </source>
</evidence>
<dbReference type="SUPFAM" id="SSF51604">
    <property type="entry name" value="Enolase C-terminal domain-like"/>
    <property type="match status" value="1"/>
</dbReference>
<dbReference type="SFLD" id="SFLDS00001">
    <property type="entry name" value="Enolase"/>
    <property type="match status" value="1"/>
</dbReference>
<accession>A0A136Q285</accession>
<dbReference type="Gene3D" id="3.30.390.10">
    <property type="entry name" value="Enolase-like, N-terminal domain"/>
    <property type="match status" value="1"/>
</dbReference>
<dbReference type="SUPFAM" id="SSF54826">
    <property type="entry name" value="Enolase N-terminal domain-like"/>
    <property type="match status" value="1"/>
</dbReference>
<dbReference type="RefSeq" id="WP_066518242.1">
    <property type="nucleotide sequence ID" value="NZ_CABMOF010000001.1"/>
</dbReference>
<dbReference type="GO" id="GO:0000015">
    <property type="term" value="C:phosphopyruvate hydratase complex"/>
    <property type="evidence" value="ECO:0007669"/>
    <property type="project" value="InterPro"/>
</dbReference>
<dbReference type="KEGG" id="cmiu:B1H56_05080"/>
<feature type="binding site" evidence="13">
    <location>
        <position position="167"/>
    </location>
    <ligand>
        <name>substrate</name>
    </ligand>
</feature>
<feature type="binding site" evidence="13">
    <location>
        <position position="388"/>
    </location>
    <ligand>
        <name>substrate</name>
    </ligand>
</feature>
<evidence type="ECO:0000313" key="18">
    <source>
        <dbReference type="Proteomes" id="UP000070366"/>
    </source>
</evidence>
<evidence type="ECO:0000259" key="15">
    <source>
        <dbReference type="SMART" id="SM01192"/>
    </source>
</evidence>
<dbReference type="CDD" id="cd03313">
    <property type="entry name" value="enolase"/>
    <property type="match status" value="1"/>
</dbReference>
<dbReference type="GO" id="GO:0009986">
    <property type="term" value="C:cell surface"/>
    <property type="evidence" value="ECO:0007669"/>
    <property type="project" value="UniProtKB-SubCell"/>
</dbReference>
<keyword evidence="7 11" id="KW-0460">Magnesium</keyword>
<dbReference type="PRINTS" id="PR00148">
    <property type="entry name" value="ENOLASE"/>
</dbReference>
<comment type="caution">
    <text evidence="17">The sequence shown here is derived from an EMBL/GenBank/DDBJ whole genome shotgun (WGS) entry which is preliminary data.</text>
</comment>
<feature type="binding site" evidence="11 14">
    <location>
        <position position="312"/>
    </location>
    <ligand>
        <name>Mg(2+)</name>
        <dbReference type="ChEBI" id="CHEBI:18420"/>
    </ligand>
</feature>
<evidence type="ECO:0000256" key="3">
    <source>
        <dbReference type="ARBA" id="ARBA00012058"/>
    </source>
</evidence>
<evidence type="ECO:0000256" key="1">
    <source>
        <dbReference type="ARBA" id="ARBA00005031"/>
    </source>
</evidence>
<keyword evidence="9 11" id="KW-0456">Lyase</keyword>
<dbReference type="AlphaFoldDB" id="A0A136Q285"/>
<dbReference type="InterPro" id="IPR000941">
    <property type="entry name" value="Enolase"/>
</dbReference>
<dbReference type="NCBIfam" id="TIGR01060">
    <property type="entry name" value="eno"/>
    <property type="match status" value="1"/>
</dbReference>
<sequence>MKQKFEIVSVHGREVIDSRGNPTVEAEVTLMGGAKGVASVPSGASTGMFEAHELRDGDHARFGGKGVLTAVQNIDDKIAGILVGLDASKQILVDRAMIEADGTDTKSAFGANAVLAVSLANARAAAAAMQIPLYHYLGGTMARVLPVPMMNILNGGKHASNNIDIQEFMVVPVGAKNFHEALRWGIEVYHALGKILKGRGLSTAVGDEGGFAPDLESDEEAIRTILEAIEAAGHTTDEIGVALDAAASEWYADGRYTLLKRKEQLSTEKLIRHLEKLAEEFPILSVEDGLADRDWKGWAELTREVPVQLVGDDLFVTNTKRLQKGIREHAGNSILIKVNQIGTLTETFEAIEMARNAGYTAIVSHRSGETEDTSIADIAVATGAGQIKAGAPARTDRVAKYNRLLRIEEALGDAAVYAGRSAFKAR</sequence>
<gene>
    <name evidence="11" type="primary">eno</name>
    <name evidence="17" type="ORF">HMPREF3293_02033</name>
</gene>
<dbReference type="STRING" id="626937.HMPREF3293_02033"/>
<comment type="cofactor">
    <cofactor evidence="11">
        <name>Mg(2+)</name>
        <dbReference type="ChEBI" id="CHEBI:18420"/>
    </cofactor>
    <text evidence="11">Binds a second Mg(2+) ion via substrate during catalysis.</text>
</comment>
<organism evidence="17 18">
    <name type="scientific">Christensenella minuta</name>
    <dbReference type="NCBI Taxonomy" id="626937"/>
    <lineage>
        <taxon>Bacteria</taxon>
        <taxon>Bacillati</taxon>
        <taxon>Bacillota</taxon>
        <taxon>Clostridia</taxon>
        <taxon>Christensenellales</taxon>
        <taxon>Christensenellaceae</taxon>
        <taxon>Christensenella</taxon>
    </lineage>
</organism>
<comment type="function">
    <text evidence="11">Catalyzes the reversible conversion of 2-phosphoglycerate (2-PG) into phosphoenolpyruvate (PEP). It is essential for the degradation of carbohydrates via glycolysis.</text>
</comment>
<keyword evidence="18" id="KW-1185">Reference proteome</keyword>
<dbReference type="InterPro" id="IPR020809">
    <property type="entry name" value="Enolase_CS"/>
</dbReference>
<comment type="catalytic activity">
    <reaction evidence="10">
        <text>(2R)-2-phosphoglycerate = phosphoenolpyruvate + H2O</text>
        <dbReference type="Rhea" id="RHEA:10164"/>
        <dbReference type="ChEBI" id="CHEBI:15377"/>
        <dbReference type="ChEBI" id="CHEBI:58289"/>
        <dbReference type="ChEBI" id="CHEBI:58702"/>
        <dbReference type="EC" id="4.2.1.11"/>
    </reaction>
    <physiologicalReaction direction="left-to-right" evidence="10">
        <dbReference type="Rhea" id="RHEA:10165"/>
    </physiologicalReaction>
</comment>
<feature type="binding site" evidence="11">
    <location>
        <position position="366"/>
    </location>
    <ligand>
        <name>(2R)-2-phosphoglycerate</name>
        <dbReference type="ChEBI" id="CHEBI:58289"/>
    </ligand>
</feature>
<keyword evidence="5 11" id="KW-0964">Secreted</keyword>
<feature type="domain" description="Enolase C-terminal TIM barrel" evidence="15">
    <location>
        <begin position="142"/>
        <end position="425"/>
    </location>
</feature>
<feature type="binding site" evidence="11">
    <location>
        <position position="367"/>
    </location>
    <ligand>
        <name>(2R)-2-phosphoglycerate</name>
        <dbReference type="ChEBI" id="CHEBI:58289"/>
    </ligand>
</feature>
<evidence type="ECO:0000256" key="7">
    <source>
        <dbReference type="ARBA" id="ARBA00022842"/>
    </source>
</evidence>